<sequence>MSEAVEIPDPVMHLIEHLKNRPDEKPIEVITRVLEFYSDDYIDEETEIAIKEGIEEYKEGKSTSHEDLGKELGFI</sequence>
<dbReference type="Proteomes" id="UP000001941">
    <property type="component" value="Chromosome"/>
</dbReference>
<dbReference type="eggNOG" id="arCOG03966">
    <property type="taxonomic scope" value="Archaea"/>
</dbReference>
<protein>
    <submittedName>
        <fullName evidence="1">Uncharacterized protein</fullName>
    </submittedName>
</protein>
<organism evidence="1 2">
    <name type="scientific">Methanospirillum hungatei JF-1 (strain ATCC 27890 / DSM 864 / NBRC 100397 / JF-1)</name>
    <dbReference type="NCBI Taxonomy" id="323259"/>
    <lineage>
        <taxon>Archaea</taxon>
        <taxon>Methanobacteriati</taxon>
        <taxon>Methanobacteriota</taxon>
        <taxon>Stenosarchaea group</taxon>
        <taxon>Methanomicrobia</taxon>
        <taxon>Methanomicrobiales</taxon>
        <taxon>Methanospirillaceae</taxon>
        <taxon>Methanospirillum</taxon>
    </lineage>
</organism>
<gene>
    <name evidence="1" type="ordered locus">Mhun_0752</name>
</gene>
<evidence type="ECO:0000313" key="1">
    <source>
        <dbReference type="EMBL" id="ABD40505.1"/>
    </source>
</evidence>
<dbReference type="EMBL" id="CP000254">
    <property type="protein sequence ID" value="ABD40505.1"/>
    <property type="molecule type" value="Genomic_DNA"/>
</dbReference>
<name>Q2FR77_METHJ</name>
<dbReference type="KEGG" id="mhu:Mhun_0752"/>
<keyword evidence="2" id="KW-1185">Reference proteome</keyword>
<dbReference type="AlphaFoldDB" id="Q2FR77"/>
<proteinExistence type="predicted"/>
<dbReference type="OrthoDB" id="115250at2157"/>
<dbReference type="GeneID" id="3923522"/>
<dbReference type="RefSeq" id="WP_011447784.1">
    <property type="nucleotide sequence ID" value="NC_007796.1"/>
</dbReference>
<dbReference type="EnsemblBacteria" id="ABD40505">
    <property type="protein sequence ID" value="ABD40505"/>
    <property type="gene ID" value="Mhun_0752"/>
</dbReference>
<dbReference type="InParanoid" id="Q2FR77"/>
<dbReference type="STRING" id="323259.Mhun_0752"/>
<reference evidence="2" key="1">
    <citation type="journal article" date="2016" name="Stand. Genomic Sci.">
        <title>Complete genome sequence of Methanospirillum hungatei type strain JF1.</title>
        <authorList>
            <person name="Gunsalus R.P."/>
            <person name="Cook L.E."/>
            <person name="Crable B."/>
            <person name="Rohlin L."/>
            <person name="McDonald E."/>
            <person name="Mouttaki H."/>
            <person name="Sieber J.R."/>
            <person name="Poweleit N."/>
            <person name="Zhou H."/>
            <person name="Lapidus A.L."/>
            <person name="Daligault H.E."/>
            <person name="Land M."/>
            <person name="Gilna P."/>
            <person name="Ivanova N."/>
            <person name="Kyrpides N."/>
            <person name="Culley D.E."/>
            <person name="McInerney M.J."/>
        </authorList>
    </citation>
    <scope>NUCLEOTIDE SEQUENCE [LARGE SCALE GENOMIC DNA]</scope>
    <source>
        <strain evidence="2">ATCC 27890 / DSM 864 / NBRC 100397 / JF-1</strain>
    </source>
</reference>
<dbReference type="HOGENOM" id="CLU_2662338_0_0_2"/>
<accession>Q2FR77</accession>
<evidence type="ECO:0000313" key="2">
    <source>
        <dbReference type="Proteomes" id="UP000001941"/>
    </source>
</evidence>